<evidence type="ECO:0000256" key="8">
    <source>
        <dbReference type="ARBA" id="ARBA00023136"/>
    </source>
</evidence>
<evidence type="ECO:0000313" key="10">
    <source>
        <dbReference type="EMBL" id="EOB07680.1"/>
    </source>
</evidence>
<organism evidence="10 11">
    <name type="scientific">Anas platyrhynchos</name>
    <name type="common">Mallard</name>
    <name type="synonym">Anas boschas</name>
    <dbReference type="NCBI Taxonomy" id="8839"/>
    <lineage>
        <taxon>Eukaryota</taxon>
        <taxon>Metazoa</taxon>
        <taxon>Chordata</taxon>
        <taxon>Craniata</taxon>
        <taxon>Vertebrata</taxon>
        <taxon>Euteleostomi</taxon>
        <taxon>Archelosauria</taxon>
        <taxon>Archosauria</taxon>
        <taxon>Dinosauria</taxon>
        <taxon>Saurischia</taxon>
        <taxon>Theropoda</taxon>
        <taxon>Coelurosauria</taxon>
        <taxon>Aves</taxon>
        <taxon>Neognathae</taxon>
        <taxon>Galloanserae</taxon>
        <taxon>Anseriformes</taxon>
        <taxon>Anatidae</taxon>
        <taxon>Anatinae</taxon>
        <taxon>Anas</taxon>
    </lineage>
</organism>
<evidence type="ECO:0000256" key="7">
    <source>
        <dbReference type="ARBA" id="ARBA00023128"/>
    </source>
</evidence>
<proteinExistence type="inferred from homology"/>
<dbReference type="PANTHER" id="PTHR11153:SF14">
    <property type="entry name" value="SIDEROFLEXIN-2"/>
    <property type="match status" value="1"/>
</dbReference>
<dbReference type="Proteomes" id="UP000296049">
    <property type="component" value="Unassembled WGS sequence"/>
</dbReference>
<comment type="similarity">
    <text evidence="2">Belongs to the sideroflexin family.</text>
</comment>
<evidence type="ECO:0000256" key="9">
    <source>
        <dbReference type="SAM" id="Phobius"/>
    </source>
</evidence>
<gene>
    <name evidence="10" type="ORF">Anapl_10374</name>
</gene>
<name>R0M0P9_ANAPL</name>
<keyword evidence="4 9" id="KW-0812">Transmembrane</keyword>
<keyword evidence="7" id="KW-0496">Mitochondrion</keyword>
<feature type="transmembrane region" description="Helical" evidence="9">
    <location>
        <begin position="27"/>
        <end position="45"/>
    </location>
</feature>
<evidence type="ECO:0000256" key="6">
    <source>
        <dbReference type="ARBA" id="ARBA00022989"/>
    </source>
</evidence>
<feature type="transmembrane region" description="Helical" evidence="9">
    <location>
        <begin position="90"/>
        <end position="110"/>
    </location>
</feature>
<dbReference type="GO" id="GO:0005743">
    <property type="term" value="C:mitochondrial inner membrane"/>
    <property type="evidence" value="ECO:0007669"/>
    <property type="project" value="TreeGrafter"/>
</dbReference>
<evidence type="ECO:0000256" key="3">
    <source>
        <dbReference type="ARBA" id="ARBA00022448"/>
    </source>
</evidence>
<feature type="transmembrane region" description="Helical" evidence="9">
    <location>
        <begin position="212"/>
        <end position="232"/>
    </location>
</feature>
<dbReference type="Pfam" id="PF03820">
    <property type="entry name" value="SFXNs"/>
    <property type="match status" value="3"/>
</dbReference>
<evidence type="ECO:0000256" key="4">
    <source>
        <dbReference type="ARBA" id="ARBA00022692"/>
    </source>
</evidence>
<evidence type="ECO:0000256" key="2">
    <source>
        <dbReference type="ARBA" id="ARBA00005974"/>
    </source>
</evidence>
<keyword evidence="8 9" id="KW-0472">Membrane</keyword>
<sequence length="268" mass="28678">TAYVSATTGAVVTALGLKALTKHLPAIIGRFVPFAAVAAANCINIPLMRQRVGLGGTLLAPSGEMGALLPADTKSPPVPRQRYPYLNAPLQVGLVGLCLVFATPLCCALFPQKSSMQVSRLEPQLQAGIRERDPQPPQPLPAAGEIINGVTVTDEDNNELGRSRRAAVKGIAQVVVSRITMAAPGMIILPIIMERLEKFPFMQRIRVLHAPLQVLLCGGFLVFMVPAACALFPQRCSLALASLEPELRDSIVAKHGDKVPYVYFNKGL</sequence>
<keyword evidence="5" id="KW-0029">Amino-acid transport</keyword>
<keyword evidence="3" id="KW-0813">Transport</keyword>
<comment type="subcellular location">
    <subcellularLocation>
        <location evidence="1">Mitochondrion membrane</location>
        <topology evidence="1">Multi-pass membrane protein</topology>
    </subcellularLocation>
</comment>
<dbReference type="InterPro" id="IPR004686">
    <property type="entry name" value="Mtc"/>
</dbReference>
<protein>
    <submittedName>
        <fullName evidence="10">Sideroflexin-2</fullName>
    </submittedName>
</protein>
<reference evidence="11" key="1">
    <citation type="journal article" date="2013" name="Nat. Genet.">
        <title>The duck genome and transcriptome provide insight into an avian influenza virus reservoir species.</title>
        <authorList>
            <person name="Huang Y."/>
            <person name="Li Y."/>
            <person name="Burt D.W."/>
            <person name="Chen H."/>
            <person name="Zhang Y."/>
            <person name="Qian W."/>
            <person name="Kim H."/>
            <person name="Gan S."/>
            <person name="Zhao Y."/>
            <person name="Li J."/>
            <person name="Yi K."/>
            <person name="Feng H."/>
            <person name="Zhu P."/>
            <person name="Li B."/>
            <person name="Liu Q."/>
            <person name="Fairley S."/>
            <person name="Magor K.E."/>
            <person name="Du Z."/>
            <person name="Hu X."/>
            <person name="Goodman L."/>
            <person name="Tafer H."/>
            <person name="Vignal A."/>
            <person name="Lee T."/>
            <person name="Kim K.W."/>
            <person name="Sheng Z."/>
            <person name="An Y."/>
            <person name="Searle S."/>
            <person name="Herrero J."/>
            <person name="Groenen M.A."/>
            <person name="Crooijmans R.P."/>
            <person name="Faraut T."/>
            <person name="Cai Q."/>
            <person name="Webster R.G."/>
            <person name="Aldridge J.R."/>
            <person name="Warren W.C."/>
            <person name="Bartschat S."/>
            <person name="Kehr S."/>
            <person name="Marz M."/>
            <person name="Stadler P.F."/>
            <person name="Smith J."/>
            <person name="Kraus R.H."/>
            <person name="Zhao Y."/>
            <person name="Ren L."/>
            <person name="Fei J."/>
            <person name="Morisson M."/>
            <person name="Kaiser P."/>
            <person name="Griffin D.K."/>
            <person name="Rao M."/>
            <person name="Pitel F."/>
            <person name="Wang J."/>
            <person name="Li N."/>
        </authorList>
    </citation>
    <scope>NUCLEOTIDE SEQUENCE [LARGE SCALE GENOMIC DNA]</scope>
</reference>
<dbReference type="PANTHER" id="PTHR11153">
    <property type="entry name" value="SIDEROFLEXIN"/>
    <property type="match status" value="1"/>
</dbReference>
<keyword evidence="11" id="KW-1185">Reference proteome</keyword>
<evidence type="ECO:0000313" key="11">
    <source>
        <dbReference type="Proteomes" id="UP000296049"/>
    </source>
</evidence>
<dbReference type="AlphaFoldDB" id="R0M0P9"/>
<dbReference type="GO" id="GO:0140300">
    <property type="term" value="P:serine import into mitochondrion"/>
    <property type="evidence" value="ECO:0007669"/>
    <property type="project" value="TreeGrafter"/>
</dbReference>
<accession>R0M0P9</accession>
<evidence type="ECO:0000256" key="1">
    <source>
        <dbReference type="ARBA" id="ARBA00004225"/>
    </source>
</evidence>
<evidence type="ECO:0000256" key="5">
    <source>
        <dbReference type="ARBA" id="ARBA00022970"/>
    </source>
</evidence>
<dbReference type="GO" id="GO:0015075">
    <property type="term" value="F:monoatomic ion transmembrane transporter activity"/>
    <property type="evidence" value="ECO:0007669"/>
    <property type="project" value="InterPro"/>
</dbReference>
<keyword evidence="6 9" id="KW-1133">Transmembrane helix</keyword>
<feature type="transmembrane region" description="Helical" evidence="9">
    <location>
        <begin position="171"/>
        <end position="192"/>
    </location>
</feature>
<dbReference type="EMBL" id="KB742512">
    <property type="protein sequence ID" value="EOB07680.1"/>
    <property type="molecule type" value="Genomic_DNA"/>
</dbReference>
<feature type="non-terminal residue" evidence="10">
    <location>
        <position position="1"/>
    </location>
</feature>